<dbReference type="Proteomes" id="UP001597178">
    <property type="component" value="Unassembled WGS sequence"/>
</dbReference>
<feature type="region of interest" description="Disordered" evidence="1">
    <location>
        <begin position="594"/>
        <end position="615"/>
    </location>
</feature>
<evidence type="ECO:0000256" key="1">
    <source>
        <dbReference type="SAM" id="MobiDB-lite"/>
    </source>
</evidence>
<sequence length="615" mass="69943">MLKPDDNRLNYSDLLTPPAGYEVEFALGTIYTLDLEALVGVPLSLGLSEEMDRTIMDDPIYVLEGLRKSADKFAIFCEGGQIKVPRENNSIFALMENSVFEVSLANGKSFHPKLWLIKYRNEDGEALYRLLVLTRNMTFDRSWDIAIALEGQKVSEQTAKNRPLADLLQFLTRYSTNHEKVRKIHQLMSDLKYVQFDPVQKQISDFEFCPIGIDGYEKASTGVFDTFHKLIVISPFISESTIRELHEKTLTGSKYNTPERVLITRKTELHKLSPELMAEFEVYTLKDSVVDGESAISGENESDEIAQLQDIHAKLYAKSKYNHHLIYVGSANCSRNAFHGNVEFLLKLTYRKRGFQIMHLLDDLFGEDDDNPFERIEELPAKKEDESDVIEQLQKGIKQLCRSQLNATVLQEDNAYAVEITVADFHGDEAIEFTVGPLLSTATEVLQITTLINGLSMLELGHFYKIRAEKNGESIERVIKIDTTDVPEEREHEIFRSIIKDSYTFLRYIAFLLADDFLMAALENLEKQHSGFGSWDVQDSDHPVIYENMLKTAAHSPEKLEDIENMIRMIEDDSIVPPEFNQLYQTFIPHITGSKTPTSKVPSIQRSLGGGSNSP</sequence>
<comment type="caution">
    <text evidence="2">The sequence shown here is derived from an EMBL/GenBank/DDBJ whole genome shotgun (WGS) entry which is preliminary data.</text>
</comment>
<protein>
    <submittedName>
        <fullName evidence="2">Phospholipase D family protein</fullName>
    </submittedName>
</protein>
<dbReference type="CDD" id="cd09176">
    <property type="entry name" value="PLDc_unchar6"/>
    <property type="match status" value="1"/>
</dbReference>
<evidence type="ECO:0000313" key="2">
    <source>
        <dbReference type="EMBL" id="MFD1361115.1"/>
    </source>
</evidence>
<proteinExistence type="predicted"/>
<accession>A0ABW3ZSW6</accession>
<feature type="compositionally biased region" description="Polar residues" evidence="1">
    <location>
        <begin position="594"/>
        <end position="606"/>
    </location>
</feature>
<dbReference type="EMBL" id="JBHTNH010000006">
    <property type="protein sequence ID" value="MFD1361115.1"/>
    <property type="molecule type" value="Genomic_DNA"/>
</dbReference>
<dbReference type="Gene3D" id="3.30.870.10">
    <property type="entry name" value="Endonuclease Chain A"/>
    <property type="match status" value="1"/>
</dbReference>
<organism evidence="2 3">
    <name type="scientific">Lentibacillus salinarum</name>
    <dbReference type="NCBI Taxonomy" id="446820"/>
    <lineage>
        <taxon>Bacteria</taxon>
        <taxon>Bacillati</taxon>
        <taxon>Bacillota</taxon>
        <taxon>Bacilli</taxon>
        <taxon>Bacillales</taxon>
        <taxon>Bacillaceae</taxon>
        <taxon>Lentibacillus</taxon>
    </lineage>
</organism>
<evidence type="ECO:0000313" key="3">
    <source>
        <dbReference type="Proteomes" id="UP001597178"/>
    </source>
</evidence>
<keyword evidence="3" id="KW-1185">Reference proteome</keyword>
<reference evidence="3" key="1">
    <citation type="journal article" date="2019" name="Int. J. Syst. Evol. Microbiol.">
        <title>The Global Catalogue of Microorganisms (GCM) 10K type strain sequencing project: providing services to taxonomists for standard genome sequencing and annotation.</title>
        <authorList>
            <consortium name="The Broad Institute Genomics Platform"/>
            <consortium name="The Broad Institute Genome Sequencing Center for Infectious Disease"/>
            <person name="Wu L."/>
            <person name="Ma J."/>
        </authorList>
    </citation>
    <scope>NUCLEOTIDE SEQUENCE [LARGE SCALE GENOMIC DNA]</scope>
    <source>
        <strain evidence="3">CCUG 54822</strain>
    </source>
</reference>
<gene>
    <name evidence="2" type="ORF">ACFQ4A_05450</name>
</gene>
<name>A0ABW3ZSW6_9BACI</name>
<dbReference type="InterPro" id="IPR059166">
    <property type="entry name" value="PLD-like_cat"/>
</dbReference>
<dbReference type="RefSeq" id="WP_382398374.1">
    <property type="nucleotide sequence ID" value="NZ_JBHTNH010000006.1"/>
</dbReference>